<dbReference type="EMBL" id="QZEY01000005">
    <property type="protein sequence ID" value="RJL32192.1"/>
    <property type="molecule type" value="Genomic_DNA"/>
</dbReference>
<dbReference type="Gene3D" id="3.40.50.360">
    <property type="match status" value="1"/>
</dbReference>
<comment type="catalytic activity">
    <reaction evidence="6">
        <text>2 a quinone + NADH + H(+) = 2 a 1,4-benzosemiquinone + NAD(+)</text>
        <dbReference type="Rhea" id="RHEA:65952"/>
        <dbReference type="ChEBI" id="CHEBI:15378"/>
        <dbReference type="ChEBI" id="CHEBI:57540"/>
        <dbReference type="ChEBI" id="CHEBI:57945"/>
        <dbReference type="ChEBI" id="CHEBI:132124"/>
        <dbReference type="ChEBI" id="CHEBI:134225"/>
    </reaction>
</comment>
<keyword evidence="3 6" id="KW-0560">Oxidoreductase</keyword>
<dbReference type="InterPro" id="IPR029039">
    <property type="entry name" value="Flavoprotein-like_sf"/>
</dbReference>
<dbReference type="EC" id="1.6.5.-" evidence="6"/>
<evidence type="ECO:0000256" key="6">
    <source>
        <dbReference type="HAMAP-Rule" id="MF_01216"/>
    </source>
</evidence>
<keyword evidence="1 6" id="KW-0285">Flavoprotein</keyword>
<dbReference type="GO" id="GO:0009055">
    <property type="term" value="F:electron transfer activity"/>
    <property type="evidence" value="ECO:0007669"/>
    <property type="project" value="UniProtKB-UniRule"/>
</dbReference>
<dbReference type="AlphaFoldDB" id="A0A3A4BME7"/>
<organism evidence="8 9">
    <name type="scientific">Bailinhaonella thermotolerans</name>
    <dbReference type="NCBI Taxonomy" id="1070861"/>
    <lineage>
        <taxon>Bacteria</taxon>
        <taxon>Bacillati</taxon>
        <taxon>Actinomycetota</taxon>
        <taxon>Actinomycetes</taxon>
        <taxon>Streptosporangiales</taxon>
        <taxon>Streptosporangiaceae</taxon>
        <taxon>Bailinhaonella</taxon>
    </lineage>
</organism>
<dbReference type="InterPro" id="IPR050104">
    <property type="entry name" value="FMN-dep_NADH:Q_OxRdtase_AzoR1"/>
</dbReference>
<name>A0A3A4BME7_9ACTN</name>
<evidence type="ECO:0000259" key="7">
    <source>
        <dbReference type="Pfam" id="PF02525"/>
    </source>
</evidence>
<dbReference type="GO" id="GO:0016655">
    <property type="term" value="F:oxidoreductase activity, acting on NAD(P)H, quinone or similar compound as acceptor"/>
    <property type="evidence" value="ECO:0007669"/>
    <property type="project" value="InterPro"/>
</dbReference>
<dbReference type="EC" id="1.7.1.17" evidence="6"/>
<keyword evidence="9" id="KW-1185">Reference proteome</keyword>
<comment type="cofactor">
    <cofactor evidence="6">
        <name>FMN</name>
        <dbReference type="ChEBI" id="CHEBI:58210"/>
    </cofactor>
    <text evidence="6">Binds 1 FMN per subunit.</text>
</comment>
<reference evidence="8 9" key="1">
    <citation type="submission" date="2018-09" db="EMBL/GenBank/DDBJ databases">
        <title>YIM 75507 draft genome.</title>
        <authorList>
            <person name="Tang S."/>
            <person name="Feng Y."/>
        </authorList>
    </citation>
    <scope>NUCLEOTIDE SEQUENCE [LARGE SCALE GENOMIC DNA]</scope>
    <source>
        <strain evidence="8 9">YIM 75507</strain>
    </source>
</reference>
<accession>A0A3A4BME7</accession>
<protein>
    <recommendedName>
        <fullName evidence="6">FMN dependent NADH:quinone oxidoreductase</fullName>
        <ecNumber evidence="6">1.6.5.-</ecNumber>
    </recommendedName>
    <alternativeName>
        <fullName evidence="6">Azo-dye reductase</fullName>
    </alternativeName>
    <alternativeName>
        <fullName evidence="6">FMN-dependent NADH-azo compound oxidoreductase</fullName>
    </alternativeName>
    <alternativeName>
        <fullName evidence="6">FMN-dependent NADH-azoreductase</fullName>
        <ecNumber evidence="6">1.7.1.17</ecNumber>
    </alternativeName>
</protein>
<keyword evidence="4 6" id="KW-0520">NAD</keyword>
<comment type="subunit">
    <text evidence="6">Homodimer.</text>
</comment>
<comment type="function">
    <text evidence="6">Also exhibits azoreductase activity. Catalyzes the reductive cleavage of the azo bond in aromatic azo compounds to the corresponding amines.</text>
</comment>
<comment type="catalytic activity">
    <reaction evidence="5">
        <text>N,N-dimethyl-1,4-phenylenediamine + anthranilate + 2 NAD(+) = 2-(4-dimethylaminophenyl)diazenylbenzoate + 2 NADH + 2 H(+)</text>
        <dbReference type="Rhea" id="RHEA:55872"/>
        <dbReference type="ChEBI" id="CHEBI:15378"/>
        <dbReference type="ChEBI" id="CHEBI:15783"/>
        <dbReference type="ChEBI" id="CHEBI:16567"/>
        <dbReference type="ChEBI" id="CHEBI:57540"/>
        <dbReference type="ChEBI" id="CHEBI:57945"/>
        <dbReference type="ChEBI" id="CHEBI:71579"/>
        <dbReference type="EC" id="1.7.1.17"/>
    </reaction>
    <physiologicalReaction direction="right-to-left" evidence="5">
        <dbReference type="Rhea" id="RHEA:55874"/>
    </physiologicalReaction>
</comment>
<dbReference type="InterPro" id="IPR003680">
    <property type="entry name" value="Flavodoxin_fold"/>
</dbReference>
<evidence type="ECO:0000256" key="1">
    <source>
        <dbReference type="ARBA" id="ARBA00022630"/>
    </source>
</evidence>
<evidence type="ECO:0000256" key="3">
    <source>
        <dbReference type="ARBA" id="ARBA00023002"/>
    </source>
</evidence>
<keyword evidence="2 6" id="KW-0288">FMN</keyword>
<dbReference type="OrthoDB" id="9805013at2"/>
<dbReference type="GO" id="GO:0010181">
    <property type="term" value="F:FMN binding"/>
    <property type="evidence" value="ECO:0007669"/>
    <property type="project" value="UniProtKB-UniRule"/>
</dbReference>
<evidence type="ECO:0000313" key="9">
    <source>
        <dbReference type="Proteomes" id="UP000265768"/>
    </source>
</evidence>
<feature type="binding site" evidence="6">
    <location>
        <begin position="15"/>
        <end position="17"/>
    </location>
    <ligand>
        <name>FMN</name>
        <dbReference type="ChEBI" id="CHEBI:58210"/>
    </ligand>
</feature>
<feature type="binding site" evidence="6">
    <location>
        <position position="9"/>
    </location>
    <ligand>
        <name>FMN</name>
        <dbReference type="ChEBI" id="CHEBI:58210"/>
    </ligand>
</feature>
<dbReference type="Pfam" id="PF02525">
    <property type="entry name" value="Flavodoxin_2"/>
    <property type="match status" value="1"/>
</dbReference>
<proteinExistence type="inferred from homology"/>
<dbReference type="PANTHER" id="PTHR43741:SF4">
    <property type="entry name" value="FMN-DEPENDENT NADH:QUINONE OXIDOREDUCTASE"/>
    <property type="match status" value="1"/>
</dbReference>
<comment type="caution">
    <text evidence="8">The sequence shown here is derived from an EMBL/GenBank/DDBJ whole genome shotgun (WGS) entry which is preliminary data.</text>
</comment>
<dbReference type="SUPFAM" id="SSF52218">
    <property type="entry name" value="Flavoproteins"/>
    <property type="match status" value="1"/>
</dbReference>
<feature type="domain" description="Flavodoxin-like fold" evidence="7">
    <location>
        <begin position="1"/>
        <end position="159"/>
    </location>
</feature>
<evidence type="ECO:0000256" key="2">
    <source>
        <dbReference type="ARBA" id="ARBA00022643"/>
    </source>
</evidence>
<dbReference type="Proteomes" id="UP000265768">
    <property type="component" value="Unassembled WGS sequence"/>
</dbReference>
<dbReference type="GO" id="GO:0016652">
    <property type="term" value="F:oxidoreductase activity, acting on NAD(P)H as acceptor"/>
    <property type="evidence" value="ECO:0007669"/>
    <property type="project" value="UniProtKB-UniRule"/>
</dbReference>
<comment type="function">
    <text evidence="6">Quinone reductase that provides resistance to thiol-specific stress caused by electrophilic quinones.</text>
</comment>
<gene>
    <name evidence="6" type="primary">azoR</name>
    <name evidence="8" type="ORF">D5H75_17495</name>
</gene>
<evidence type="ECO:0000313" key="8">
    <source>
        <dbReference type="EMBL" id="RJL32192.1"/>
    </source>
</evidence>
<comment type="caution">
    <text evidence="6">Lacks conserved residue(s) required for the propagation of feature annotation.</text>
</comment>
<evidence type="ECO:0000256" key="5">
    <source>
        <dbReference type="ARBA" id="ARBA00048542"/>
    </source>
</evidence>
<dbReference type="RefSeq" id="WP_119927510.1">
    <property type="nucleotide sequence ID" value="NZ_QZEY01000005.1"/>
</dbReference>
<dbReference type="InterPro" id="IPR023048">
    <property type="entry name" value="NADH:quinone_OxRdtase_FMN_depd"/>
</dbReference>
<evidence type="ECO:0000256" key="4">
    <source>
        <dbReference type="ARBA" id="ARBA00023027"/>
    </source>
</evidence>
<comment type="similarity">
    <text evidence="6">Belongs to the azoreductase type 1 family.</text>
</comment>
<dbReference type="PANTHER" id="PTHR43741">
    <property type="entry name" value="FMN-DEPENDENT NADH-AZOREDUCTASE 1"/>
    <property type="match status" value="1"/>
</dbReference>
<sequence length="216" mass="23381">MHLLRVDASIQRESSVSHAVADSFQRAWTALHPDDEVTVRGLDPDPLPYLTLEHVLAAATEADRRTAEQRAAVAVGAELVDEVLAADVVLMAVPLYNWGVPALFKSWLDHVLNEPRVAAAQALFAGRTGVVVSARGGSYRPGAPREGWDHVEPYLRHVVGERLGLDLRIITPEFTLADVKPELAMFRDEAARSLADAHKAAEHLAAALTPAPSLTP</sequence>
<dbReference type="HAMAP" id="MF_01216">
    <property type="entry name" value="Azoreductase_type1"/>
    <property type="match status" value="1"/>
</dbReference>